<gene>
    <name evidence="1" type="ORF">L9F63_008440</name>
</gene>
<evidence type="ECO:0000313" key="2">
    <source>
        <dbReference type="Proteomes" id="UP001233999"/>
    </source>
</evidence>
<sequence length="104" mass="11757">NLPMNFIYVFKEENCKSRSQSEIRYCGHPRFTENSRQNCKVASEELLQVIGPVGLIFKGLFYGISYNRSVDPVRGSRTGCKPQGYSWANQCSISIASCGWGYEC</sequence>
<dbReference type="Proteomes" id="UP001233999">
    <property type="component" value="Unassembled WGS sequence"/>
</dbReference>
<dbReference type="AlphaFoldDB" id="A0AAD8E2D7"/>
<accession>A0AAD8E2D7</accession>
<organism evidence="1 2">
    <name type="scientific">Diploptera punctata</name>
    <name type="common">Pacific beetle cockroach</name>
    <dbReference type="NCBI Taxonomy" id="6984"/>
    <lineage>
        <taxon>Eukaryota</taxon>
        <taxon>Metazoa</taxon>
        <taxon>Ecdysozoa</taxon>
        <taxon>Arthropoda</taxon>
        <taxon>Hexapoda</taxon>
        <taxon>Insecta</taxon>
        <taxon>Pterygota</taxon>
        <taxon>Neoptera</taxon>
        <taxon>Polyneoptera</taxon>
        <taxon>Dictyoptera</taxon>
        <taxon>Blattodea</taxon>
        <taxon>Blaberoidea</taxon>
        <taxon>Blaberidae</taxon>
        <taxon>Diplopterinae</taxon>
        <taxon>Diploptera</taxon>
    </lineage>
</organism>
<feature type="non-terminal residue" evidence="1">
    <location>
        <position position="104"/>
    </location>
</feature>
<feature type="non-terminal residue" evidence="1">
    <location>
        <position position="1"/>
    </location>
</feature>
<reference evidence="1" key="2">
    <citation type="submission" date="2023-05" db="EMBL/GenBank/DDBJ databases">
        <authorList>
            <person name="Fouks B."/>
        </authorList>
    </citation>
    <scope>NUCLEOTIDE SEQUENCE</scope>
    <source>
        <strain evidence="1">Stay&amp;Tobe</strain>
        <tissue evidence="1">Testes</tissue>
    </source>
</reference>
<name>A0AAD8E2D7_DIPPU</name>
<evidence type="ECO:0000313" key="1">
    <source>
        <dbReference type="EMBL" id="KAJ9574184.1"/>
    </source>
</evidence>
<dbReference type="EMBL" id="JASPKZ010010652">
    <property type="protein sequence ID" value="KAJ9574184.1"/>
    <property type="molecule type" value="Genomic_DNA"/>
</dbReference>
<protein>
    <submittedName>
        <fullName evidence="1">Uncharacterized protein</fullName>
    </submittedName>
</protein>
<comment type="caution">
    <text evidence="1">The sequence shown here is derived from an EMBL/GenBank/DDBJ whole genome shotgun (WGS) entry which is preliminary data.</text>
</comment>
<reference evidence="1" key="1">
    <citation type="journal article" date="2023" name="IScience">
        <title>Live-bearing cockroach genome reveals convergent evolutionary mechanisms linked to viviparity in insects and beyond.</title>
        <authorList>
            <person name="Fouks B."/>
            <person name="Harrison M.C."/>
            <person name="Mikhailova A.A."/>
            <person name="Marchal E."/>
            <person name="English S."/>
            <person name="Carruthers M."/>
            <person name="Jennings E.C."/>
            <person name="Chiamaka E.L."/>
            <person name="Frigard R.A."/>
            <person name="Pippel M."/>
            <person name="Attardo G.M."/>
            <person name="Benoit J.B."/>
            <person name="Bornberg-Bauer E."/>
            <person name="Tobe S.S."/>
        </authorList>
    </citation>
    <scope>NUCLEOTIDE SEQUENCE</scope>
    <source>
        <strain evidence="1">Stay&amp;Tobe</strain>
    </source>
</reference>
<proteinExistence type="predicted"/>
<keyword evidence="2" id="KW-1185">Reference proteome</keyword>